<dbReference type="Proteomes" id="UP000002508">
    <property type="component" value="Chromosome"/>
</dbReference>
<dbReference type="InterPro" id="IPR001932">
    <property type="entry name" value="PPM-type_phosphatase-like_dom"/>
</dbReference>
<dbReference type="Gene3D" id="3.60.40.10">
    <property type="entry name" value="PPM-type phosphatase domain"/>
    <property type="match status" value="1"/>
</dbReference>
<dbReference type="SMART" id="SM00332">
    <property type="entry name" value="PP2Cc"/>
    <property type="match status" value="1"/>
</dbReference>
<dbReference type="Pfam" id="PF13672">
    <property type="entry name" value="PP2C_2"/>
    <property type="match status" value="1"/>
</dbReference>
<accession>B8GAJ2</accession>
<dbReference type="KEGG" id="cag:Cagg_3731"/>
<keyword evidence="3" id="KW-1185">Reference proteome</keyword>
<dbReference type="GO" id="GO:0004722">
    <property type="term" value="F:protein serine/threonine phosphatase activity"/>
    <property type="evidence" value="ECO:0007669"/>
    <property type="project" value="InterPro"/>
</dbReference>
<organism evidence="2 3">
    <name type="scientific">Chloroflexus aggregans (strain MD-66 / DSM 9485)</name>
    <dbReference type="NCBI Taxonomy" id="326427"/>
    <lineage>
        <taxon>Bacteria</taxon>
        <taxon>Bacillati</taxon>
        <taxon>Chloroflexota</taxon>
        <taxon>Chloroflexia</taxon>
        <taxon>Chloroflexales</taxon>
        <taxon>Chloroflexineae</taxon>
        <taxon>Chloroflexaceae</taxon>
        <taxon>Chloroflexus</taxon>
    </lineage>
</organism>
<dbReference type="eggNOG" id="COG0631">
    <property type="taxonomic scope" value="Bacteria"/>
</dbReference>
<evidence type="ECO:0000259" key="1">
    <source>
        <dbReference type="PROSITE" id="PS51746"/>
    </source>
</evidence>
<dbReference type="PROSITE" id="PS51746">
    <property type="entry name" value="PPM_2"/>
    <property type="match status" value="1"/>
</dbReference>
<evidence type="ECO:0000313" key="3">
    <source>
        <dbReference type="Proteomes" id="UP000002508"/>
    </source>
</evidence>
<dbReference type="STRING" id="326427.Cagg_3731"/>
<dbReference type="SUPFAM" id="SSF81606">
    <property type="entry name" value="PP2C-like"/>
    <property type="match status" value="1"/>
</dbReference>
<name>B8GAJ2_CHLAD</name>
<feature type="domain" description="PPM-type phosphatase" evidence="1">
    <location>
        <begin position="59"/>
        <end position="311"/>
    </location>
</feature>
<proteinExistence type="predicted"/>
<dbReference type="InterPro" id="IPR015655">
    <property type="entry name" value="PP2C"/>
</dbReference>
<dbReference type="RefSeq" id="WP_015942412.1">
    <property type="nucleotide sequence ID" value="NC_011831.1"/>
</dbReference>
<sequence>MPDETAPSTDETPTEPLSLAAIEAERQRQLSLTPPEEDGTRQIGQDYQPALTLRRSLQGFTAAALRDIGRVREVNQDCALAMIMTLPREGSDVPVGLFVVADGMGGHQGGEIASRLAVQTVLTSVLERLVLPVIEDGILEALQPLMIEAVQEANAVIWREAQALGSDMGTTCTAALVIGHGLYVAHVGDSRCYVYEPGGLRQLTTDHSTVGRLITLGQLDPEEARDHPLRNQLYRTVGQQPNIAVDFVYHQLNNCSHIVLCSDGLWSMVDEKAIEQALHHSPWPHDVCRELIALANLAGGDDNISVVVVSLPLDEGQR</sequence>
<dbReference type="FunFam" id="3.60.40.10:FF:000190">
    <property type="entry name" value="Protein serine/threonine phosphatase"/>
    <property type="match status" value="1"/>
</dbReference>
<reference evidence="2" key="1">
    <citation type="submission" date="2008-12" db="EMBL/GenBank/DDBJ databases">
        <title>Complete sequence of Chloroflexus aggregans DSM 9485.</title>
        <authorList>
            <consortium name="US DOE Joint Genome Institute"/>
            <person name="Lucas S."/>
            <person name="Copeland A."/>
            <person name="Lapidus A."/>
            <person name="Glavina del Rio T."/>
            <person name="Dalin E."/>
            <person name="Tice H."/>
            <person name="Pitluck S."/>
            <person name="Foster B."/>
            <person name="Larimer F."/>
            <person name="Land M."/>
            <person name="Hauser L."/>
            <person name="Kyrpides N."/>
            <person name="Mikhailova N."/>
            <person name="Bryant D."/>
            <person name="Richardson P."/>
        </authorList>
    </citation>
    <scope>NUCLEOTIDE SEQUENCE</scope>
    <source>
        <strain evidence="2">DSM 9485</strain>
    </source>
</reference>
<dbReference type="InterPro" id="IPR036457">
    <property type="entry name" value="PPM-type-like_dom_sf"/>
</dbReference>
<evidence type="ECO:0000313" key="2">
    <source>
        <dbReference type="EMBL" id="ACL26567.1"/>
    </source>
</evidence>
<dbReference type="HOGENOM" id="CLU_034545_4_1_0"/>
<dbReference type="EMBL" id="CP001337">
    <property type="protein sequence ID" value="ACL26567.1"/>
    <property type="molecule type" value="Genomic_DNA"/>
</dbReference>
<dbReference type="PANTHER" id="PTHR13832">
    <property type="entry name" value="PROTEIN PHOSPHATASE 2C"/>
    <property type="match status" value="1"/>
</dbReference>
<gene>
    <name evidence="2" type="ordered locus">Cagg_3731</name>
</gene>
<dbReference type="AlphaFoldDB" id="B8GAJ2"/>
<protein>
    <submittedName>
        <fullName evidence="2">Protein serine/threonine phosphatase</fullName>
    </submittedName>
</protein>
<dbReference type="SMART" id="SM00331">
    <property type="entry name" value="PP2C_SIG"/>
    <property type="match status" value="1"/>
</dbReference>
<dbReference type="CDD" id="cd00143">
    <property type="entry name" value="PP2Cc"/>
    <property type="match status" value="1"/>
</dbReference>
<dbReference type="OrthoDB" id="152713at2"/>
<dbReference type="PANTHER" id="PTHR13832:SF827">
    <property type="entry name" value="PROTEIN PHOSPHATASE 1L"/>
    <property type="match status" value="1"/>
</dbReference>